<keyword evidence="2 4" id="KW-0808">Transferase</keyword>
<accession>A0A4R3KBM5</accession>
<name>A0A4R3KBM5_9FIRM</name>
<evidence type="ECO:0000256" key="2">
    <source>
        <dbReference type="ARBA" id="ARBA00022679"/>
    </source>
</evidence>
<organism evidence="5 6">
    <name type="scientific">Pectinatus cerevisiiphilus</name>
    <dbReference type="NCBI Taxonomy" id="86956"/>
    <lineage>
        <taxon>Bacteria</taxon>
        <taxon>Bacillati</taxon>
        <taxon>Bacillota</taxon>
        <taxon>Negativicutes</taxon>
        <taxon>Selenomonadales</taxon>
        <taxon>Selenomonadaceae</taxon>
        <taxon>Pectinatus</taxon>
    </lineage>
</organism>
<dbReference type="InterPro" id="IPR018193">
    <property type="entry name" value="Glyc_kinase_flavodox-like_fold"/>
</dbReference>
<gene>
    <name evidence="5" type="ORF">EDC37_105111</name>
</gene>
<comment type="caution">
    <text evidence="5">The sequence shown here is derived from an EMBL/GenBank/DDBJ whole genome shotgun (WGS) entry which is preliminary data.</text>
</comment>
<evidence type="ECO:0000313" key="5">
    <source>
        <dbReference type="EMBL" id="TCS80041.1"/>
    </source>
</evidence>
<dbReference type="RefSeq" id="WP_132548384.1">
    <property type="nucleotide sequence ID" value="NZ_SMAA01000005.1"/>
</dbReference>
<dbReference type="Pfam" id="PF02595">
    <property type="entry name" value="Gly_kinase"/>
    <property type="match status" value="1"/>
</dbReference>
<evidence type="ECO:0000256" key="4">
    <source>
        <dbReference type="PIRNR" id="PIRNR006078"/>
    </source>
</evidence>
<sequence>MYIVIAPDSFKGSLSSAQAADAIESGVKKTFPLARIGKVLIADGGEGTVEAIVKMAHGQIMHTMVEGPLGESVNAAWGIIHEGNVITAVIEMAEASGLLITPKEKRNVRLASTYGTGQLIKAAMDKGAKRIIIGIGGSATNDGGVGMASALGARFLDKNGRCLARGGAALAQLAHIDVTKIDTRLAATEVYIASDVNNPLCGARGASAVYGPQKGATPEIVQELDAALLNYANVAKQDLKIDVGNIPGSGAAGGLGAGLLLFTNGKAVPGIELILHTIHFAELIKGAAFIITGEGYTDAQTAQGKAPVGVAAVAKKQNIPVVCLSGALTVEAKEVLSHGIDAIAALPYAPATLTECMQNAAVYLTFAAERTCQLIKVGMSLPDAK</sequence>
<reference evidence="5 6" key="1">
    <citation type="submission" date="2019-03" db="EMBL/GenBank/DDBJ databases">
        <title>Genomic Encyclopedia of Type Strains, Phase IV (KMG-IV): sequencing the most valuable type-strain genomes for metagenomic binning, comparative biology and taxonomic classification.</title>
        <authorList>
            <person name="Goeker M."/>
        </authorList>
    </citation>
    <scope>NUCLEOTIDE SEQUENCE [LARGE SCALE GENOMIC DNA]</scope>
    <source>
        <strain evidence="5 6">DSM 20467</strain>
    </source>
</reference>
<dbReference type="PANTHER" id="PTHR21599">
    <property type="entry name" value="GLYCERATE KINASE"/>
    <property type="match status" value="1"/>
</dbReference>
<dbReference type="InterPro" id="IPR036129">
    <property type="entry name" value="Glycerate_kinase_sf"/>
</dbReference>
<dbReference type="InterPro" id="IPR004381">
    <property type="entry name" value="Glycerate_kinase"/>
</dbReference>
<dbReference type="OrthoDB" id="9774290at2"/>
<evidence type="ECO:0000256" key="3">
    <source>
        <dbReference type="ARBA" id="ARBA00022777"/>
    </source>
</evidence>
<evidence type="ECO:0000313" key="6">
    <source>
        <dbReference type="Proteomes" id="UP000295188"/>
    </source>
</evidence>
<dbReference type="AlphaFoldDB" id="A0A4R3KBM5"/>
<dbReference type="NCBIfam" id="TIGR00045">
    <property type="entry name" value="glycerate kinase"/>
    <property type="match status" value="1"/>
</dbReference>
<comment type="similarity">
    <text evidence="1 4">Belongs to the glycerate kinase type-1 family.</text>
</comment>
<keyword evidence="3 4" id="KW-0418">Kinase</keyword>
<proteinExistence type="inferred from homology"/>
<dbReference type="InterPro" id="IPR018197">
    <property type="entry name" value="Glycerate_kinase_RE-like"/>
</dbReference>
<dbReference type="GO" id="GO:0031388">
    <property type="term" value="P:organic acid phosphorylation"/>
    <property type="evidence" value="ECO:0007669"/>
    <property type="project" value="UniProtKB-UniRule"/>
</dbReference>
<dbReference type="Gene3D" id="3.40.50.10350">
    <property type="entry name" value="Glycerate kinase, domain 1"/>
    <property type="match status" value="1"/>
</dbReference>
<evidence type="ECO:0000256" key="1">
    <source>
        <dbReference type="ARBA" id="ARBA00006284"/>
    </source>
</evidence>
<dbReference type="PANTHER" id="PTHR21599:SF0">
    <property type="entry name" value="GLYCERATE KINASE"/>
    <property type="match status" value="1"/>
</dbReference>
<dbReference type="GO" id="GO:0008887">
    <property type="term" value="F:glycerate kinase activity"/>
    <property type="evidence" value="ECO:0007669"/>
    <property type="project" value="UniProtKB-UniRule"/>
</dbReference>
<keyword evidence="6" id="KW-1185">Reference proteome</keyword>
<dbReference type="Gene3D" id="3.90.1510.10">
    <property type="entry name" value="Glycerate kinase, domain 2"/>
    <property type="match status" value="1"/>
</dbReference>
<dbReference type="PIRSF" id="PIRSF006078">
    <property type="entry name" value="GlxK"/>
    <property type="match status" value="1"/>
</dbReference>
<protein>
    <submittedName>
        <fullName evidence="5">Glycerate kinase</fullName>
    </submittedName>
</protein>
<dbReference type="EMBL" id="SMAA01000005">
    <property type="protein sequence ID" value="TCS80041.1"/>
    <property type="molecule type" value="Genomic_DNA"/>
</dbReference>
<dbReference type="SUPFAM" id="SSF110738">
    <property type="entry name" value="Glycerate kinase I"/>
    <property type="match status" value="1"/>
</dbReference>
<dbReference type="Proteomes" id="UP000295188">
    <property type="component" value="Unassembled WGS sequence"/>
</dbReference>